<comment type="caution">
    <text evidence="2">The sequence shown here is derived from an EMBL/GenBank/DDBJ whole genome shotgun (WGS) entry which is preliminary data.</text>
</comment>
<gene>
    <name evidence="2" type="ORF">LF1_49620</name>
</gene>
<evidence type="ECO:0000313" key="2">
    <source>
        <dbReference type="EMBL" id="KAA1262398.1"/>
    </source>
</evidence>
<organism evidence="2 3">
    <name type="scientific">Rubripirellula obstinata</name>
    <dbReference type="NCBI Taxonomy" id="406547"/>
    <lineage>
        <taxon>Bacteria</taxon>
        <taxon>Pseudomonadati</taxon>
        <taxon>Planctomycetota</taxon>
        <taxon>Planctomycetia</taxon>
        <taxon>Pirellulales</taxon>
        <taxon>Pirellulaceae</taxon>
        <taxon>Rubripirellula</taxon>
    </lineage>
</organism>
<dbReference type="AlphaFoldDB" id="A0A5B1CN05"/>
<name>A0A5B1CN05_9BACT</name>
<keyword evidence="3" id="KW-1185">Reference proteome</keyword>
<evidence type="ECO:0000256" key="1">
    <source>
        <dbReference type="SAM" id="MobiDB-lite"/>
    </source>
</evidence>
<dbReference type="Proteomes" id="UP000322699">
    <property type="component" value="Unassembled WGS sequence"/>
</dbReference>
<dbReference type="EMBL" id="VRLW01000001">
    <property type="protein sequence ID" value="KAA1262398.1"/>
    <property type="molecule type" value="Genomic_DNA"/>
</dbReference>
<protein>
    <submittedName>
        <fullName evidence="2">Uncharacterized protein</fullName>
    </submittedName>
</protein>
<proteinExistence type="predicted"/>
<reference evidence="2 3" key="1">
    <citation type="submission" date="2019-08" db="EMBL/GenBank/DDBJ databases">
        <title>Deep-cultivation of Planctomycetes and their phenomic and genomic characterization uncovers novel biology.</title>
        <authorList>
            <person name="Wiegand S."/>
            <person name="Jogler M."/>
            <person name="Boedeker C."/>
            <person name="Pinto D."/>
            <person name="Vollmers J."/>
            <person name="Rivas-Marin E."/>
            <person name="Kohn T."/>
            <person name="Peeters S.H."/>
            <person name="Heuer A."/>
            <person name="Rast P."/>
            <person name="Oberbeckmann S."/>
            <person name="Bunk B."/>
            <person name="Jeske O."/>
            <person name="Meyerdierks A."/>
            <person name="Storesund J.E."/>
            <person name="Kallscheuer N."/>
            <person name="Luecker S."/>
            <person name="Lage O.M."/>
            <person name="Pohl T."/>
            <person name="Merkel B.J."/>
            <person name="Hornburger P."/>
            <person name="Mueller R.-W."/>
            <person name="Bruemmer F."/>
            <person name="Labrenz M."/>
            <person name="Spormann A.M."/>
            <person name="Op Den Camp H."/>
            <person name="Overmann J."/>
            <person name="Amann R."/>
            <person name="Jetten M.S.M."/>
            <person name="Mascher T."/>
            <person name="Medema M.H."/>
            <person name="Devos D.P."/>
            <person name="Kaster A.-K."/>
            <person name="Ovreas L."/>
            <person name="Rohde M."/>
            <person name="Galperin M.Y."/>
            <person name="Jogler C."/>
        </authorList>
    </citation>
    <scope>NUCLEOTIDE SEQUENCE [LARGE SCALE GENOMIC DNA]</scope>
    <source>
        <strain evidence="2 3">LF1</strain>
    </source>
</reference>
<sequence length="94" mass="10429">MPTRLNNLETRHGVGVSPRSDQARLNPGGISYVFNRSGTGKSVPKGNECLRPPLLNRIAGKHGRFIHEYRKLLLFAVLCWALRGYSRVLSVAEG</sequence>
<evidence type="ECO:0000313" key="3">
    <source>
        <dbReference type="Proteomes" id="UP000322699"/>
    </source>
</evidence>
<accession>A0A5B1CN05</accession>
<feature type="region of interest" description="Disordered" evidence="1">
    <location>
        <begin position="1"/>
        <end position="20"/>
    </location>
</feature>